<dbReference type="EMBL" id="KN716596">
    <property type="protein sequence ID" value="KJH43066.1"/>
    <property type="molecule type" value="Genomic_DNA"/>
</dbReference>
<dbReference type="InterPro" id="IPR029045">
    <property type="entry name" value="ClpP/crotonase-like_dom_sf"/>
</dbReference>
<dbReference type="PROSITE" id="PS00166">
    <property type="entry name" value="ENOYL_COA_HYDRATASE"/>
    <property type="match status" value="1"/>
</dbReference>
<dbReference type="InterPro" id="IPR018376">
    <property type="entry name" value="Enoyl-CoA_hyd/isom_CS"/>
</dbReference>
<protein>
    <submittedName>
        <fullName evidence="4">Putative 3-hydroxybutyryl-CoA dehydratase</fullName>
    </submittedName>
</protein>
<evidence type="ECO:0000256" key="2">
    <source>
        <dbReference type="ARBA" id="ARBA00023239"/>
    </source>
</evidence>
<evidence type="ECO:0000313" key="4">
    <source>
        <dbReference type="EMBL" id="KJH43066.1"/>
    </source>
</evidence>
<dbReference type="Gene3D" id="3.90.226.10">
    <property type="entry name" value="2-enoyl-CoA Hydratase, Chain A, domain 1"/>
    <property type="match status" value="1"/>
</dbReference>
<dbReference type="OrthoDB" id="410701at2759"/>
<dbReference type="Proteomes" id="UP000053766">
    <property type="component" value="Unassembled WGS sequence"/>
</dbReference>
<reference evidence="5" key="2">
    <citation type="journal article" date="2016" name="Sci. Rep.">
        <title>Dictyocaulus viviparus genome, variome and transcriptome elucidate lungworm biology and support future intervention.</title>
        <authorList>
            <person name="McNulty S.N."/>
            <person name="Strube C."/>
            <person name="Rosa B.A."/>
            <person name="Martin J.C."/>
            <person name="Tyagi R."/>
            <person name="Choi Y.J."/>
            <person name="Wang Q."/>
            <person name="Hallsworth Pepin K."/>
            <person name="Zhang X."/>
            <person name="Ozersky P."/>
            <person name="Wilson R.K."/>
            <person name="Sternberg P.W."/>
            <person name="Gasser R.B."/>
            <person name="Mitreva M."/>
        </authorList>
    </citation>
    <scope>NUCLEOTIDE SEQUENCE [LARGE SCALE GENOMIC DNA]</scope>
    <source>
        <strain evidence="5">HannoverDv2000</strain>
    </source>
</reference>
<organism evidence="4 5">
    <name type="scientific">Dictyocaulus viviparus</name>
    <name type="common">Bovine lungworm</name>
    <dbReference type="NCBI Taxonomy" id="29172"/>
    <lineage>
        <taxon>Eukaryota</taxon>
        <taxon>Metazoa</taxon>
        <taxon>Ecdysozoa</taxon>
        <taxon>Nematoda</taxon>
        <taxon>Chromadorea</taxon>
        <taxon>Rhabditida</taxon>
        <taxon>Rhabditina</taxon>
        <taxon>Rhabditomorpha</taxon>
        <taxon>Strongyloidea</taxon>
        <taxon>Metastrongylidae</taxon>
        <taxon>Dictyocaulus</taxon>
    </lineage>
</organism>
<dbReference type="Gene3D" id="1.10.12.10">
    <property type="entry name" value="Lyase 2-enoyl-coa Hydratase, Chain A, domain 2"/>
    <property type="match status" value="1"/>
</dbReference>
<gene>
    <name evidence="4" type="ORF">DICVIV_10934</name>
</gene>
<keyword evidence="2" id="KW-0456">Lyase</keyword>
<proteinExistence type="inferred from homology"/>
<dbReference type="SUPFAM" id="SSF52096">
    <property type="entry name" value="ClpP/crotonase"/>
    <property type="match status" value="1"/>
</dbReference>
<dbReference type="CDD" id="cd06558">
    <property type="entry name" value="crotonase-like"/>
    <property type="match status" value="1"/>
</dbReference>
<evidence type="ECO:0000256" key="3">
    <source>
        <dbReference type="RuleBase" id="RU003707"/>
    </source>
</evidence>
<dbReference type="AlphaFoldDB" id="A0A0D8XL42"/>
<dbReference type="FunFam" id="3.90.226.10:FF:000009">
    <property type="entry name" value="Carnitinyl-CoA dehydratase"/>
    <property type="match status" value="1"/>
</dbReference>
<name>A0A0D8XL42_DICVI</name>
<dbReference type="GO" id="GO:0016829">
    <property type="term" value="F:lyase activity"/>
    <property type="evidence" value="ECO:0007669"/>
    <property type="project" value="UniProtKB-KW"/>
</dbReference>
<dbReference type="PANTHER" id="PTHR11941:SF171">
    <property type="entry name" value="SD19268P"/>
    <property type="match status" value="1"/>
</dbReference>
<dbReference type="Pfam" id="PF00378">
    <property type="entry name" value="ECH_1"/>
    <property type="match status" value="1"/>
</dbReference>
<sequence>MLLPHIRYLLSRPAHSSFSRLLSKHNNPFTIDRLSGKDQGIVIFSMNYPQTKNAISRLFLQQLRLRDCITAVKLDKSVRVVVLKSDVEGAFCTGADLKERKSMTADEVPIFVDLLRSSFSELETLPQPVIAAIDGYALGGGLELALACDIRVASAGAKIGLIETKLAIIPGAGGTQRLTRAVGLSMAKELIFTGRIINGEEASRIGLVNHCTQSDAFTKAMDIAREILPKGPIAIRLAKTAICLGSDMSLDCGLVVEQQCYAQV</sequence>
<dbReference type="STRING" id="29172.A0A0D8XL42"/>
<reference evidence="4 5" key="1">
    <citation type="submission" date="2013-11" db="EMBL/GenBank/DDBJ databases">
        <title>Draft genome of the bovine lungworm Dictyocaulus viviparus.</title>
        <authorList>
            <person name="Mitreva M."/>
        </authorList>
    </citation>
    <scope>NUCLEOTIDE SEQUENCE [LARGE SCALE GENOMIC DNA]</scope>
    <source>
        <strain evidence="4 5">HannoverDv2000</strain>
    </source>
</reference>
<accession>A0A0D8XL42</accession>
<comment type="similarity">
    <text evidence="1 3">Belongs to the enoyl-CoA hydratase/isomerase family.</text>
</comment>
<dbReference type="PANTHER" id="PTHR11941">
    <property type="entry name" value="ENOYL-COA HYDRATASE-RELATED"/>
    <property type="match status" value="1"/>
</dbReference>
<dbReference type="InterPro" id="IPR014748">
    <property type="entry name" value="Enoyl-CoA_hydra_C"/>
</dbReference>
<evidence type="ECO:0000313" key="5">
    <source>
        <dbReference type="Proteomes" id="UP000053766"/>
    </source>
</evidence>
<evidence type="ECO:0000256" key="1">
    <source>
        <dbReference type="ARBA" id="ARBA00005254"/>
    </source>
</evidence>
<dbReference type="InterPro" id="IPR001753">
    <property type="entry name" value="Enoyl-CoA_hydra/iso"/>
</dbReference>
<dbReference type="GO" id="GO:0006635">
    <property type="term" value="P:fatty acid beta-oxidation"/>
    <property type="evidence" value="ECO:0007669"/>
    <property type="project" value="TreeGrafter"/>
</dbReference>
<dbReference type="GO" id="GO:0005739">
    <property type="term" value="C:mitochondrion"/>
    <property type="evidence" value="ECO:0007669"/>
    <property type="project" value="TreeGrafter"/>
</dbReference>
<keyword evidence="5" id="KW-1185">Reference proteome</keyword>